<comment type="caution">
    <text evidence="1">The sequence shown here is derived from an EMBL/GenBank/DDBJ whole genome shotgun (WGS) entry which is preliminary data.</text>
</comment>
<accession>A0ABN2R3A2</accession>
<evidence type="ECO:0000313" key="1">
    <source>
        <dbReference type="EMBL" id="GAA1962617.1"/>
    </source>
</evidence>
<reference evidence="1 2" key="1">
    <citation type="journal article" date="2019" name="Int. J. Syst. Evol. Microbiol.">
        <title>The Global Catalogue of Microorganisms (GCM) 10K type strain sequencing project: providing services to taxonomists for standard genome sequencing and annotation.</title>
        <authorList>
            <consortium name="The Broad Institute Genomics Platform"/>
            <consortium name="The Broad Institute Genome Sequencing Center for Infectious Disease"/>
            <person name="Wu L."/>
            <person name="Ma J."/>
        </authorList>
    </citation>
    <scope>NUCLEOTIDE SEQUENCE [LARGE SCALE GENOMIC DNA]</scope>
    <source>
        <strain evidence="1 2">JCM 14901</strain>
    </source>
</reference>
<gene>
    <name evidence="1" type="ORF">GCM10009776_26610</name>
</gene>
<dbReference type="Proteomes" id="UP001499933">
    <property type="component" value="Unassembled WGS sequence"/>
</dbReference>
<keyword evidence="2" id="KW-1185">Reference proteome</keyword>
<proteinExistence type="predicted"/>
<organism evidence="1 2">
    <name type="scientific">Microbacterium deminutum</name>
    <dbReference type="NCBI Taxonomy" id="344164"/>
    <lineage>
        <taxon>Bacteria</taxon>
        <taxon>Bacillati</taxon>
        <taxon>Actinomycetota</taxon>
        <taxon>Actinomycetes</taxon>
        <taxon>Micrococcales</taxon>
        <taxon>Microbacteriaceae</taxon>
        <taxon>Microbacterium</taxon>
    </lineage>
</organism>
<protein>
    <submittedName>
        <fullName evidence="1">Uncharacterized protein</fullName>
    </submittedName>
</protein>
<evidence type="ECO:0000313" key="2">
    <source>
        <dbReference type="Proteomes" id="UP001499933"/>
    </source>
</evidence>
<dbReference type="EMBL" id="BAAAOG010000005">
    <property type="protein sequence ID" value="GAA1962617.1"/>
    <property type="molecule type" value="Genomic_DNA"/>
</dbReference>
<sequence>MLTGVLTTLFERQAGGAPESFADALCEMLMPPDRALPVPSALDRATWDAGTGIADRLTTADVADPEFTQDRRR</sequence>
<name>A0ABN2R3A2_9MICO</name>
<dbReference type="RefSeq" id="WP_344095421.1">
    <property type="nucleotide sequence ID" value="NZ_BAAAOG010000005.1"/>
</dbReference>